<dbReference type="SUPFAM" id="SSF47923">
    <property type="entry name" value="Ypt/Rab-GAP domain of gyp1p"/>
    <property type="match status" value="2"/>
</dbReference>
<dbReference type="InterPro" id="IPR053949">
    <property type="entry name" value="SBE2/SBE22_M"/>
</dbReference>
<accession>A0AAD5RP58</accession>
<feature type="region of interest" description="Disordered" evidence="1">
    <location>
        <begin position="1"/>
        <end position="36"/>
    </location>
</feature>
<evidence type="ECO:0000313" key="4">
    <source>
        <dbReference type="Proteomes" id="UP001201980"/>
    </source>
</evidence>
<feature type="compositionally biased region" description="Low complexity" evidence="1">
    <location>
        <begin position="16"/>
        <end position="28"/>
    </location>
</feature>
<feature type="compositionally biased region" description="Low complexity" evidence="1">
    <location>
        <begin position="317"/>
        <end position="328"/>
    </location>
</feature>
<dbReference type="PROSITE" id="PS50086">
    <property type="entry name" value="TBC_RABGAP"/>
    <property type="match status" value="1"/>
</dbReference>
<gene>
    <name evidence="3" type="ORF">MKZ38_002271</name>
</gene>
<comment type="caution">
    <text evidence="3">The sequence shown here is derived from an EMBL/GenBank/DDBJ whole genome shotgun (WGS) entry which is preliminary data.</text>
</comment>
<feature type="compositionally biased region" description="Basic and acidic residues" evidence="1">
    <location>
        <begin position="147"/>
        <end position="157"/>
    </location>
</feature>
<feature type="compositionally biased region" description="Polar residues" evidence="1">
    <location>
        <begin position="240"/>
        <end position="254"/>
    </location>
</feature>
<dbReference type="InterPro" id="IPR000195">
    <property type="entry name" value="Rab-GAP-TBC_dom"/>
</dbReference>
<dbReference type="GO" id="GO:0031267">
    <property type="term" value="F:small GTPase binding"/>
    <property type="evidence" value="ECO:0007669"/>
    <property type="project" value="TreeGrafter"/>
</dbReference>
<feature type="compositionally biased region" description="Low complexity" evidence="1">
    <location>
        <begin position="209"/>
        <end position="223"/>
    </location>
</feature>
<dbReference type="FunFam" id="1.10.8.270:FF:000034">
    <property type="entry name" value="TBC (Tre-2/Bub2/Cdc16) domain family"/>
    <property type="match status" value="1"/>
</dbReference>
<protein>
    <submittedName>
        <fullName evidence="3">TBC1 domain family member 14</fullName>
    </submittedName>
</protein>
<dbReference type="Gene3D" id="1.10.8.270">
    <property type="entry name" value="putative rabgap domain of human tbc1 domain family member 14 like domains"/>
    <property type="match status" value="1"/>
</dbReference>
<dbReference type="PANTHER" id="PTHR47219:SF15">
    <property type="entry name" value="TBC1 DOMAIN FAMILY MEMBER 12 ISOFORM X1"/>
    <property type="match status" value="1"/>
</dbReference>
<dbReference type="Pfam" id="PF22874">
    <property type="entry name" value="SBE2_M"/>
    <property type="match status" value="1"/>
</dbReference>
<evidence type="ECO:0000256" key="1">
    <source>
        <dbReference type="SAM" id="MobiDB-lite"/>
    </source>
</evidence>
<evidence type="ECO:0000259" key="2">
    <source>
        <dbReference type="PROSITE" id="PS50086"/>
    </source>
</evidence>
<dbReference type="PANTHER" id="PTHR47219">
    <property type="entry name" value="RAB GTPASE-ACTIVATING PROTEIN 1-LIKE"/>
    <property type="match status" value="1"/>
</dbReference>
<dbReference type="SMART" id="SM00164">
    <property type="entry name" value="TBC"/>
    <property type="match status" value="1"/>
</dbReference>
<dbReference type="GO" id="GO:0005096">
    <property type="term" value="F:GTPase activator activity"/>
    <property type="evidence" value="ECO:0007669"/>
    <property type="project" value="TreeGrafter"/>
</dbReference>
<dbReference type="AlphaFoldDB" id="A0AAD5RP58"/>
<dbReference type="InterPro" id="IPR050302">
    <property type="entry name" value="Rab_GAP_TBC_domain"/>
</dbReference>
<evidence type="ECO:0000313" key="3">
    <source>
        <dbReference type="EMBL" id="KAJ2900735.1"/>
    </source>
</evidence>
<dbReference type="Gene3D" id="1.10.472.80">
    <property type="entry name" value="Ypt/Rab-GAP domain of gyp1p, domain 3"/>
    <property type="match status" value="1"/>
</dbReference>
<organism evidence="3 4">
    <name type="scientific">Zalerion maritima</name>
    <dbReference type="NCBI Taxonomy" id="339359"/>
    <lineage>
        <taxon>Eukaryota</taxon>
        <taxon>Fungi</taxon>
        <taxon>Dikarya</taxon>
        <taxon>Ascomycota</taxon>
        <taxon>Pezizomycotina</taxon>
        <taxon>Sordariomycetes</taxon>
        <taxon>Lulworthiomycetidae</taxon>
        <taxon>Lulworthiales</taxon>
        <taxon>Lulworthiaceae</taxon>
        <taxon>Zalerion</taxon>
    </lineage>
</organism>
<feature type="compositionally biased region" description="Acidic residues" evidence="1">
    <location>
        <begin position="158"/>
        <end position="173"/>
    </location>
</feature>
<proteinExistence type="predicted"/>
<dbReference type="InterPro" id="IPR035969">
    <property type="entry name" value="Rab-GAP_TBC_sf"/>
</dbReference>
<dbReference type="Gene3D" id="1.10.10.750">
    <property type="entry name" value="Ypt/Rab-GAP domain of gyp1p, domain 1"/>
    <property type="match status" value="1"/>
</dbReference>
<keyword evidence="4" id="KW-1185">Reference proteome</keyword>
<reference evidence="3" key="1">
    <citation type="submission" date="2022-07" db="EMBL/GenBank/DDBJ databases">
        <title>Draft genome sequence of Zalerion maritima ATCC 34329, a (micro)plastics degrading marine fungus.</title>
        <authorList>
            <person name="Paco A."/>
            <person name="Goncalves M.F.M."/>
            <person name="Rocha-Santos T.A.P."/>
            <person name="Alves A."/>
        </authorList>
    </citation>
    <scope>NUCLEOTIDE SEQUENCE</scope>
    <source>
        <strain evidence="3">ATCC 34329</strain>
    </source>
</reference>
<sequence>MIYTDVDIAPSPGSPPGMTSSKTSKSSSFQSLHSDDGSVLADVGHFEDIGLDGDEPVIYQAQQIAIHSQEKLKIVPQPKTRELAVGGNRPRPGLAIPKTRPPLSLQTDSRPRNLPVAVSSSSRSRSPGPNPYVVGALKPRRSSWQSFRDRRSSLELERDYDEDMDDDIPDDLILDNVPISPRPMHDREPSRDRDRAASSPVGSLGANVPSPRGSRSSASSLNPPKDRTKSAGAGTPPVPSSQNSGSLRTPTWKSDTAVPTAKSLPPSPLKVRAKSWNLALNAETKALTAKLEEHADEQLRLHPNDMVAANMNRRSLDSTSPTSSSHRSTGNKDPFKRQLLLQQTNMMIDPLPMSKEKEAVLSRTRPSWLPPKDPAEERKHLKEYERMMEHSRVMERRRELDRKNKTKAKDAMTDNRKQLWEQEVLPRWDIAIRERRTRDLWWKGVVPRCRGAVWARAIGNDLGLSETSFNAALKRSAEIEKKVAAGNGTSEEVRRAEQFKLIRLDVQGRTWPDLKIFQSGGPLNQAIVDVLCAYTMYRSDIGYVPGCNTIAALLLLNLTTSTEAFIALANILNRPLPLSFYASDPGAKASAYNLLSQILGLKSPSLHKHLMSMSSDPDVFLADVFSGLFTSHLALDEAARLWDVYVFEGDSVLVRAGVAILMLKEMDLLATSDIDEVKVLLKSGEKGIKGDRDEEKWMATLKEAGKA</sequence>
<feature type="compositionally biased region" description="Basic and acidic residues" evidence="1">
    <location>
        <begin position="183"/>
        <end position="196"/>
    </location>
</feature>
<name>A0AAD5RP58_9PEZI</name>
<feature type="domain" description="Rab-GAP TBC" evidence="2">
    <location>
        <begin position="444"/>
        <end position="649"/>
    </location>
</feature>
<dbReference type="Proteomes" id="UP001201980">
    <property type="component" value="Unassembled WGS sequence"/>
</dbReference>
<feature type="region of interest" description="Disordered" evidence="1">
    <location>
        <begin position="394"/>
        <end position="413"/>
    </location>
</feature>
<dbReference type="EMBL" id="JAKWBI020000167">
    <property type="protein sequence ID" value="KAJ2900735.1"/>
    <property type="molecule type" value="Genomic_DNA"/>
</dbReference>
<dbReference type="Pfam" id="PF00566">
    <property type="entry name" value="RabGAP-TBC"/>
    <property type="match status" value="1"/>
</dbReference>
<feature type="region of interest" description="Disordered" evidence="1">
    <location>
        <begin position="313"/>
        <end position="336"/>
    </location>
</feature>
<feature type="region of interest" description="Disordered" evidence="1">
    <location>
        <begin position="75"/>
        <end position="268"/>
    </location>
</feature>